<sequence>MEELMPQRANQSKWDGLSLHAGVEDSTGEYALSAGGWGKGKKCNAAKVQQLQLNAKQHMLDFKQQEVDELRCQIGQVMKQHHASQIQQRQESGVSKCQKGPCTFPLHPSGLSDYTYVPTLVGACLEPTVAVACLGTLEVASLVEGRAAHLGAPVAECLEHSPTLAASSEAKALKAHKVASSGALGKARLQEDYLGNSQHQQVACLARVPVVASLVAKQVLEVSLGNLCSLLKVACLEVVALGELRQLQVLRAACLARAPALLEPSPLEVYLEEGVASLLKAVVVYLAQDLRVAVYLVQVLVAACLVAVVADFSATLVEDYLAKTLEEDFLARTVVEACLVRTPEEDSSVKTAVVAFSDRAVVEDCLAATLAEAYWETQVVACLEVTRVGYLETVAVEACLEIQGGVFSERQVEEDCSALVPPAAFSAQLAEGCLETLVVGSSAPAKEAFSGMPREGLATPQGCL</sequence>
<gene>
    <name evidence="2" type="ORF">SCF082_LOCUS35385</name>
</gene>
<evidence type="ECO:0000256" key="1">
    <source>
        <dbReference type="SAM" id="Coils"/>
    </source>
</evidence>
<reference evidence="2 3" key="1">
    <citation type="submission" date="2024-02" db="EMBL/GenBank/DDBJ databases">
        <authorList>
            <person name="Chen Y."/>
            <person name="Shah S."/>
            <person name="Dougan E. K."/>
            <person name="Thang M."/>
            <person name="Chan C."/>
        </authorList>
    </citation>
    <scope>NUCLEOTIDE SEQUENCE [LARGE SCALE GENOMIC DNA]</scope>
</reference>
<keyword evidence="1" id="KW-0175">Coiled coil</keyword>
<evidence type="ECO:0000313" key="3">
    <source>
        <dbReference type="Proteomes" id="UP001642464"/>
    </source>
</evidence>
<organism evidence="2 3">
    <name type="scientific">Durusdinium trenchii</name>
    <dbReference type="NCBI Taxonomy" id="1381693"/>
    <lineage>
        <taxon>Eukaryota</taxon>
        <taxon>Sar</taxon>
        <taxon>Alveolata</taxon>
        <taxon>Dinophyceae</taxon>
        <taxon>Suessiales</taxon>
        <taxon>Symbiodiniaceae</taxon>
        <taxon>Durusdinium</taxon>
    </lineage>
</organism>
<protein>
    <submittedName>
        <fullName evidence="2">Uncharacterized protein</fullName>
    </submittedName>
</protein>
<evidence type="ECO:0000313" key="2">
    <source>
        <dbReference type="EMBL" id="CAK9071577.1"/>
    </source>
</evidence>
<dbReference type="Proteomes" id="UP001642464">
    <property type="component" value="Unassembled WGS sequence"/>
</dbReference>
<accession>A0ABP0P6B5</accession>
<dbReference type="EMBL" id="CAXAMM010033558">
    <property type="protein sequence ID" value="CAK9071577.1"/>
    <property type="molecule type" value="Genomic_DNA"/>
</dbReference>
<keyword evidence="3" id="KW-1185">Reference proteome</keyword>
<name>A0ABP0P6B5_9DINO</name>
<comment type="caution">
    <text evidence="2">The sequence shown here is derived from an EMBL/GenBank/DDBJ whole genome shotgun (WGS) entry which is preliminary data.</text>
</comment>
<proteinExistence type="predicted"/>
<feature type="coiled-coil region" evidence="1">
    <location>
        <begin position="53"/>
        <end position="80"/>
    </location>
</feature>